<accession>A0ABZ0D9P7</accession>
<dbReference type="SMART" id="SM00829">
    <property type="entry name" value="PKS_ER"/>
    <property type="match status" value="1"/>
</dbReference>
<reference evidence="3 4" key="1">
    <citation type="submission" date="2022-08" db="EMBL/GenBank/DDBJ databases">
        <title>Whole genome sequencing-based tracing of a 2022 introduction and outbreak of Xanthomonas hortorum pv. pelargonii.</title>
        <authorList>
            <person name="Iruegas-Bocardo F."/>
            <person name="Weisberg A.K."/>
            <person name="Riutta E.R."/>
            <person name="Kilday K."/>
            <person name="Bonkowski J.C."/>
            <person name="Creswell T."/>
            <person name="Daughtrey M.L."/>
            <person name="Rane K."/>
            <person name="Grunwald N.J."/>
            <person name="Chang J.H."/>
            <person name="Putnam M.L."/>
        </authorList>
    </citation>
    <scope>NUCLEOTIDE SEQUENCE [LARGE SCALE GENOMIC DNA]</scope>
    <source>
        <strain evidence="3 4">22-325</strain>
    </source>
</reference>
<dbReference type="InterPro" id="IPR036291">
    <property type="entry name" value="NAD(P)-bd_dom_sf"/>
</dbReference>
<dbReference type="Pfam" id="PF08240">
    <property type="entry name" value="ADH_N"/>
    <property type="match status" value="1"/>
</dbReference>
<name>A0ABZ0D9P7_9XANT</name>
<keyword evidence="1" id="KW-0560">Oxidoreductase</keyword>
<dbReference type="PANTHER" id="PTHR11695:SF294">
    <property type="entry name" value="RETICULON-4-INTERACTING PROTEIN 1, MITOCHONDRIAL"/>
    <property type="match status" value="1"/>
</dbReference>
<dbReference type="InterPro" id="IPR011032">
    <property type="entry name" value="GroES-like_sf"/>
</dbReference>
<evidence type="ECO:0000256" key="1">
    <source>
        <dbReference type="ARBA" id="ARBA00023002"/>
    </source>
</evidence>
<dbReference type="EMBL" id="CP103840">
    <property type="protein sequence ID" value="WOB26517.1"/>
    <property type="molecule type" value="Genomic_DNA"/>
</dbReference>
<dbReference type="SUPFAM" id="SSF51735">
    <property type="entry name" value="NAD(P)-binding Rossmann-fold domains"/>
    <property type="match status" value="1"/>
</dbReference>
<dbReference type="SUPFAM" id="SSF50129">
    <property type="entry name" value="GroES-like"/>
    <property type="match status" value="1"/>
</dbReference>
<evidence type="ECO:0000313" key="4">
    <source>
        <dbReference type="Proteomes" id="UP001304534"/>
    </source>
</evidence>
<dbReference type="PROSITE" id="PS01162">
    <property type="entry name" value="QOR_ZETA_CRYSTAL"/>
    <property type="match status" value="1"/>
</dbReference>
<organism evidence="3 4">
    <name type="scientific">Xanthomonas dyei</name>
    <dbReference type="NCBI Taxonomy" id="743699"/>
    <lineage>
        <taxon>Bacteria</taxon>
        <taxon>Pseudomonadati</taxon>
        <taxon>Pseudomonadota</taxon>
        <taxon>Gammaproteobacteria</taxon>
        <taxon>Lysobacterales</taxon>
        <taxon>Lysobacteraceae</taxon>
        <taxon>Xanthomonas</taxon>
    </lineage>
</organism>
<dbReference type="InterPro" id="IPR013154">
    <property type="entry name" value="ADH-like_N"/>
</dbReference>
<dbReference type="Pfam" id="PF13602">
    <property type="entry name" value="ADH_zinc_N_2"/>
    <property type="match status" value="1"/>
</dbReference>
<dbReference type="Proteomes" id="UP001304534">
    <property type="component" value="Chromosome"/>
</dbReference>
<dbReference type="Gene3D" id="3.90.180.10">
    <property type="entry name" value="Medium-chain alcohol dehydrogenases, catalytic domain"/>
    <property type="match status" value="1"/>
</dbReference>
<evidence type="ECO:0000313" key="3">
    <source>
        <dbReference type="EMBL" id="WOB26517.1"/>
    </source>
</evidence>
<dbReference type="RefSeq" id="WP_323706845.1">
    <property type="nucleotide sequence ID" value="NZ_CP103840.1"/>
</dbReference>
<dbReference type="Gene3D" id="3.40.50.720">
    <property type="entry name" value="NAD(P)-binding Rossmann-like Domain"/>
    <property type="match status" value="1"/>
</dbReference>
<feature type="domain" description="Enoyl reductase (ER)" evidence="2">
    <location>
        <begin position="44"/>
        <end position="337"/>
    </location>
</feature>
<gene>
    <name evidence="3" type="ORF">NYR99_00305</name>
</gene>
<dbReference type="CDD" id="cd05289">
    <property type="entry name" value="MDR_like_2"/>
    <property type="match status" value="1"/>
</dbReference>
<dbReference type="InterPro" id="IPR002364">
    <property type="entry name" value="Quin_OxRdtase/zeta-crystal_CS"/>
</dbReference>
<proteinExistence type="predicted"/>
<dbReference type="InterPro" id="IPR050700">
    <property type="entry name" value="YIM1/Zinc_Alcohol_DH_Fams"/>
</dbReference>
<evidence type="ECO:0000259" key="2">
    <source>
        <dbReference type="SMART" id="SM00829"/>
    </source>
</evidence>
<dbReference type="PANTHER" id="PTHR11695">
    <property type="entry name" value="ALCOHOL DEHYDROGENASE RELATED"/>
    <property type="match status" value="1"/>
</dbReference>
<protein>
    <submittedName>
        <fullName evidence="3">NADP-dependent oxidoreductase</fullName>
    </submittedName>
</protein>
<keyword evidence="4" id="KW-1185">Reference proteome</keyword>
<dbReference type="InterPro" id="IPR020843">
    <property type="entry name" value="ER"/>
</dbReference>
<sequence>MKPGVYRLASSYYLRNAIQFVHRNARRATVMSTTQRAVVIRAYGGADAAEVATTAMPHAGAGQVLVRIRAAGINGIDWKVRAGLVREVFTLPLPAVLGAELAGVVEAVGLGATRFQVGDRVMGAMGALGAFAEFIAVDQTKLARTPDGLDDVHAAAMPVAAVAAWKSLHHAGPLAAGQRILIHGAAGGLGGYAVQYAKRAGAQVVASASTEHVDYVRSLGADQVIDYRSQRFEDLVGDIDLVLDYVGGDVLDRSWQVLAPHGAIVGTTSPDILARTPRGRRGLWFMNTPDVALLETLAAQVASGALTSKVGEIVGFAEIPSAIERNRTASRAGKVVADMSH</sequence>